<sequence length="368" mass="40595">MRERLHNFDQLEQSWQTQVDSTLNTYLINFKQLVQQLNAFSTQGRPAEAPQPDPQVLELTAQVAELQQELAALCEMMATAASTVGVVNEDGCCPGLPGAPQIQCARELIALAKKVDQLKQDHTELDRDVQEMNDMINYVNVATQVQCLDTTAQQSTQAFDTGARAVETLTTLEESICHLWARQPPSESKAEFSLCINVLNSVKIDNSSSLETKAQEWDSNPNPGFPQDAGSVDRRAARPCFFRIKPLEAEAPAKPQSQNTSTSSIIVALKEEPLELPNGGRDDAYVNFMSLKSSQVTNQEPTQERGTGPRPNPMTTTLEQDNKVAKLRFLTNERTPGPSAIFLPLDPSTQFSQPSFPQCPDEPPHGKC</sequence>
<reference evidence="1" key="1">
    <citation type="submission" date="2022-04" db="EMBL/GenBank/DDBJ databases">
        <title>Genome of the entomopathogenic fungus Entomophthora muscae.</title>
        <authorList>
            <person name="Elya C."/>
            <person name="Lovett B.R."/>
            <person name="Lee E."/>
            <person name="Macias A.M."/>
            <person name="Hajek A.E."/>
            <person name="De Bivort B.L."/>
            <person name="Kasson M.T."/>
            <person name="De Fine Licht H.H."/>
            <person name="Stajich J.E."/>
        </authorList>
    </citation>
    <scope>NUCLEOTIDE SEQUENCE</scope>
    <source>
        <strain evidence="1">Berkeley</strain>
    </source>
</reference>
<evidence type="ECO:0000313" key="1">
    <source>
        <dbReference type="EMBL" id="KAJ9048362.1"/>
    </source>
</evidence>
<evidence type="ECO:0000313" key="2">
    <source>
        <dbReference type="Proteomes" id="UP001165960"/>
    </source>
</evidence>
<gene>
    <name evidence="1" type="ORF">DSO57_1035742</name>
</gene>
<dbReference type="Proteomes" id="UP001165960">
    <property type="component" value="Unassembled WGS sequence"/>
</dbReference>
<comment type="caution">
    <text evidence="1">The sequence shown here is derived from an EMBL/GenBank/DDBJ whole genome shotgun (WGS) entry which is preliminary data.</text>
</comment>
<proteinExistence type="predicted"/>
<organism evidence="1 2">
    <name type="scientific">Entomophthora muscae</name>
    <dbReference type="NCBI Taxonomy" id="34485"/>
    <lineage>
        <taxon>Eukaryota</taxon>
        <taxon>Fungi</taxon>
        <taxon>Fungi incertae sedis</taxon>
        <taxon>Zoopagomycota</taxon>
        <taxon>Entomophthoromycotina</taxon>
        <taxon>Entomophthoromycetes</taxon>
        <taxon>Entomophthorales</taxon>
        <taxon>Entomophthoraceae</taxon>
        <taxon>Entomophthora</taxon>
    </lineage>
</organism>
<dbReference type="EMBL" id="QTSX02007424">
    <property type="protein sequence ID" value="KAJ9048362.1"/>
    <property type="molecule type" value="Genomic_DNA"/>
</dbReference>
<keyword evidence="2" id="KW-1185">Reference proteome</keyword>
<name>A0ACC2RE35_9FUNG</name>
<protein>
    <submittedName>
        <fullName evidence="1">Uncharacterized protein</fullName>
    </submittedName>
</protein>
<accession>A0ACC2RE35</accession>